<dbReference type="EMBL" id="SGPJ01000619">
    <property type="protein sequence ID" value="THG93594.1"/>
    <property type="molecule type" value="Genomic_DNA"/>
</dbReference>
<protein>
    <submittedName>
        <fullName evidence="2">Uncharacterized protein</fullName>
    </submittedName>
</protein>
<evidence type="ECO:0000313" key="3">
    <source>
        <dbReference type="Proteomes" id="UP000309038"/>
    </source>
</evidence>
<reference evidence="2 3" key="1">
    <citation type="submission" date="2019-02" db="EMBL/GenBank/DDBJ databases">
        <title>Genome sequencing of the rare red list fungi Phlebia centrifuga.</title>
        <authorList>
            <person name="Buettner E."/>
            <person name="Kellner H."/>
        </authorList>
    </citation>
    <scope>NUCLEOTIDE SEQUENCE [LARGE SCALE GENOMIC DNA]</scope>
    <source>
        <strain evidence="2 3">DSM 108282</strain>
    </source>
</reference>
<gene>
    <name evidence="2" type="ORF">EW026_g7682</name>
</gene>
<evidence type="ECO:0000313" key="2">
    <source>
        <dbReference type="EMBL" id="THG93594.1"/>
    </source>
</evidence>
<organism evidence="2 3">
    <name type="scientific">Hermanssonia centrifuga</name>
    <dbReference type="NCBI Taxonomy" id="98765"/>
    <lineage>
        <taxon>Eukaryota</taxon>
        <taxon>Fungi</taxon>
        <taxon>Dikarya</taxon>
        <taxon>Basidiomycota</taxon>
        <taxon>Agaricomycotina</taxon>
        <taxon>Agaricomycetes</taxon>
        <taxon>Polyporales</taxon>
        <taxon>Meruliaceae</taxon>
        <taxon>Hermanssonia</taxon>
    </lineage>
</organism>
<dbReference type="Gene3D" id="3.30.429.10">
    <property type="entry name" value="Macrophage Migration Inhibitory Factor"/>
    <property type="match status" value="1"/>
</dbReference>
<dbReference type="AlphaFoldDB" id="A0A4S4K6Z0"/>
<name>A0A4S4K6Z0_9APHY</name>
<dbReference type="Pfam" id="PF01187">
    <property type="entry name" value="MIF"/>
    <property type="match status" value="1"/>
</dbReference>
<accession>A0A4S4K6Z0</accession>
<dbReference type="InterPro" id="IPR014347">
    <property type="entry name" value="Tautomerase/MIF_sf"/>
</dbReference>
<dbReference type="InterPro" id="IPR001398">
    <property type="entry name" value="Macrophage_inhib_fac"/>
</dbReference>
<evidence type="ECO:0000256" key="1">
    <source>
        <dbReference type="ARBA" id="ARBA00005851"/>
    </source>
</evidence>
<proteinExistence type="inferred from homology"/>
<keyword evidence="3" id="KW-1185">Reference proteome</keyword>
<comment type="caution">
    <text evidence="2">The sequence shown here is derived from an EMBL/GenBank/DDBJ whole genome shotgun (WGS) entry which is preliminary data.</text>
</comment>
<comment type="similarity">
    <text evidence="1">Belongs to the MIF family.</text>
</comment>
<sequence>MPALELKTNVKLDDPKAFIQEFSLTSLDNFSAELNNGFSKDLFEFFEKHLGVKDNRGYVMFVDPGRENIGYASTTVRALFAPK</sequence>
<dbReference type="Proteomes" id="UP000309038">
    <property type="component" value="Unassembled WGS sequence"/>
</dbReference>
<dbReference type="SUPFAM" id="SSF55331">
    <property type="entry name" value="Tautomerase/MIF"/>
    <property type="match status" value="1"/>
</dbReference>